<reference evidence="2" key="1">
    <citation type="submission" date="2022-11" db="UniProtKB">
        <authorList>
            <consortium name="WormBaseParasite"/>
        </authorList>
    </citation>
    <scope>IDENTIFICATION</scope>
</reference>
<sequence length="425" mass="48241">MPNAAPKEDTWAFQPIGAPSPDNPVKFLGQQNKYVPLWYKHGKPIHGRAWNNGGVVERFIPYLKAELTGADGWIDKRAGDPWPEEKLVRALDRSLSTLPNEKPDQYVALWYQQGEPVMGRIWNEGGKIAANFSWGGHEYRNNIGPLQILAELPESVRGFDYEWKDFKEAAKFGDKEWSPVHVNHYKGDISPGVLIVDGGKEILGKVDVRNERATYGRDGKEVVLLAGAVHPCKVLCRKAKPGWVECSGHGDKPQTPPKDREYATLGNFNFEQRIPKFICDKCDKLVGMSKEEGIVNNILYRGMTSDDKLSFWLKYHFERLGADPNFMMIAGGIEDAESILHFYAKKDQFPGEYFTLGPKAAEFGMIFKEEFNVNWEVDHVLRIVIKGILKMEVDTDYMEIVTIGRNGFKVYTQPEITELIAECRL</sequence>
<name>A0AC34R0E9_9BILA</name>
<accession>A0AC34R0E9</accession>
<proteinExistence type="predicted"/>
<dbReference type="Proteomes" id="UP000887576">
    <property type="component" value="Unplaced"/>
</dbReference>
<organism evidence="1 2">
    <name type="scientific">Panagrolaimus sp. JU765</name>
    <dbReference type="NCBI Taxonomy" id="591449"/>
    <lineage>
        <taxon>Eukaryota</taxon>
        <taxon>Metazoa</taxon>
        <taxon>Ecdysozoa</taxon>
        <taxon>Nematoda</taxon>
        <taxon>Chromadorea</taxon>
        <taxon>Rhabditida</taxon>
        <taxon>Tylenchina</taxon>
        <taxon>Panagrolaimomorpha</taxon>
        <taxon>Panagrolaimoidea</taxon>
        <taxon>Panagrolaimidae</taxon>
        <taxon>Panagrolaimus</taxon>
    </lineage>
</organism>
<protein>
    <submittedName>
        <fullName evidence="2">Uncharacterized protein</fullName>
    </submittedName>
</protein>
<dbReference type="WBParaSite" id="JU765_v2.g2255.t1">
    <property type="protein sequence ID" value="JU765_v2.g2255.t1"/>
    <property type="gene ID" value="JU765_v2.g2255"/>
</dbReference>
<evidence type="ECO:0000313" key="1">
    <source>
        <dbReference type="Proteomes" id="UP000887576"/>
    </source>
</evidence>
<evidence type="ECO:0000313" key="2">
    <source>
        <dbReference type="WBParaSite" id="JU765_v2.g2255.t1"/>
    </source>
</evidence>